<reference evidence="1 2" key="1">
    <citation type="journal article" date="2021" name="Elife">
        <title>Chloroplast acquisition without the gene transfer in kleptoplastic sea slugs, Plakobranchus ocellatus.</title>
        <authorList>
            <person name="Maeda T."/>
            <person name="Takahashi S."/>
            <person name="Yoshida T."/>
            <person name="Shimamura S."/>
            <person name="Takaki Y."/>
            <person name="Nagai Y."/>
            <person name="Toyoda A."/>
            <person name="Suzuki Y."/>
            <person name="Arimoto A."/>
            <person name="Ishii H."/>
            <person name="Satoh N."/>
            <person name="Nishiyama T."/>
            <person name="Hasebe M."/>
            <person name="Maruyama T."/>
            <person name="Minagawa J."/>
            <person name="Obokata J."/>
            <person name="Shigenobu S."/>
        </authorList>
    </citation>
    <scope>NUCLEOTIDE SEQUENCE [LARGE SCALE GENOMIC DNA]</scope>
</reference>
<keyword evidence="2" id="KW-1185">Reference proteome</keyword>
<name>A0AAV4IV71_9GAST</name>
<organism evidence="1 2">
    <name type="scientific">Elysia marginata</name>
    <dbReference type="NCBI Taxonomy" id="1093978"/>
    <lineage>
        <taxon>Eukaryota</taxon>
        <taxon>Metazoa</taxon>
        <taxon>Spiralia</taxon>
        <taxon>Lophotrochozoa</taxon>
        <taxon>Mollusca</taxon>
        <taxon>Gastropoda</taxon>
        <taxon>Heterobranchia</taxon>
        <taxon>Euthyneura</taxon>
        <taxon>Panpulmonata</taxon>
        <taxon>Sacoglossa</taxon>
        <taxon>Placobranchoidea</taxon>
        <taxon>Plakobranchidae</taxon>
        <taxon>Elysia</taxon>
    </lineage>
</organism>
<dbReference type="Proteomes" id="UP000762676">
    <property type="component" value="Unassembled WGS sequence"/>
</dbReference>
<dbReference type="AlphaFoldDB" id="A0AAV4IV71"/>
<dbReference type="EMBL" id="BMAT01006515">
    <property type="protein sequence ID" value="GFS14282.1"/>
    <property type="molecule type" value="Genomic_DNA"/>
</dbReference>
<feature type="non-terminal residue" evidence="1">
    <location>
        <position position="1"/>
    </location>
</feature>
<proteinExistence type="predicted"/>
<accession>A0AAV4IV71</accession>
<sequence length="76" mass="8580">AEVSLVQRYSTVIPRRMLQGLGDTRYWDASDLQSLMAEAKVKTDTTAGKYQKDRTFLQMAAENAVRELLQVSISVE</sequence>
<protein>
    <submittedName>
        <fullName evidence="1">Uncharacterized protein</fullName>
    </submittedName>
</protein>
<evidence type="ECO:0000313" key="2">
    <source>
        <dbReference type="Proteomes" id="UP000762676"/>
    </source>
</evidence>
<evidence type="ECO:0000313" key="1">
    <source>
        <dbReference type="EMBL" id="GFS14282.1"/>
    </source>
</evidence>
<gene>
    <name evidence="1" type="ORF">ElyMa_003159100</name>
</gene>
<comment type="caution">
    <text evidence="1">The sequence shown here is derived from an EMBL/GenBank/DDBJ whole genome shotgun (WGS) entry which is preliminary data.</text>
</comment>